<dbReference type="PANTHER" id="PTHR43194">
    <property type="entry name" value="HYDROLASE ALPHA/BETA FOLD FAMILY"/>
    <property type="match status" value="1"/>
</dbReference>
<dbReference type="Pfam" id="PF00561">
    <property type="entry name" value="Abhydrolase_1"/>
    <property type="match status" value="1"/>
</dbReference>
<dbReference type="InterPro" id="IPR000073">
    <property type="entry name" value="AB_hydrolase_1"/>
</dbReference>
<keyword evidence="3" id="KW-1185">Reference proteome</keyword>
<protein>
    <submittedName>
        <fullName evidence="2">Alpha/beta hydrolase</fullName>
    </submittedName>
</protein>
<dbReference type="GO" id="GO:0016787">
    <property type="term" value="F:hydrolase activity"/>
    <property type="evidence" value="ECO:0007669"/>
    <property type="project" value="UniProtKB-KW"/>
</dbReference>
<feature type="domain" description="AB hydrolase-1" evidence="1">
    <location>
        <begin position="38"/>
        <end position="286"/>
    </location>
</feature>
<keyword evidence="2" id="KW-0378">Hydrolase</keyword>
<evidence type="ECO:0000313" key="3">
    <source>
        <dbReference type="Proteomes" id="UP000241764"/>
    </source>
</evidence>
<dbReference type="Gene3D" id="3.40.50.1820">
    <property type="entry name" value="alpha/beta hydrolase"/>
    <property type="match status" value="1"/>
</dbReference>
<dbReference type="PANTHER" id="PTHR43194:SF2">
    <property type="entry name" value="PEROXISOMAL MEMBRANE PROTEIN LPX1"/>
    <property type="match status" value="1"/>
</dbReference>
<dbReference type="InterPro" id="IPR050228">
    <property type="entry name" value="Carboxylesterase_BioH"/>
</dbReference>
<evidence type="ECO:0000313" key="2">
    <source>
        <dbReference type="EMBL" id="PSH63706.1"/>
    </source>
</evidence>
<dbReference type="EMBL" id="PGGM01000006">
    <property type="protein sequence ID" value="PSH63706.1"/>
    <property type="molecule type" value="Genomic_DNA"/>
</dbReference>
<gene>
    <name evidence="2" type="ORF">CU103_14375</name>
</gene>
<dbReference type="InterPro" id="IPR029058">
    <property type="entry name" value="AB_hydrolase_fold"/>
</dbReference>
<accession>A0A2P7BB89</accession>
<name>A0A2P7BB89_9HYPH</name>
<proteinExistence type="predicted"/>
<dbReference type="Proteomes" id="UP000241764">
    <property type="component" value="Unassembled WGS sequence"/>
</dbReference>
<dbReference type="OrthoDB" id="9791366at2"/>
<organism evidence="2 3">
    <name type="scientific">Phyllobacterium sophorae</name>
    <dbReference type="NCBI Taxonomy" id="1520277"/>
    <lineage>
        <taxon>Bacteria</taxon>
        <taxon>Pseudomonadati</taxon>
        <taxon>Pseudomonadota</taxon>
        <taxon>Alphaproteobacteria</taxon>
        <taxon>Hyphomicrobiales</taxon>
        <taxon>Phyllobacteriaceae</taxon>
        <taxon>Phyllobacterium</taxon>
    </lineage>
</organism>
<sequence length="306" mass="33133">MSDFFNEIFYDAPDGLKLYARVYEPAQTADTPPPRALPIVCLPGLTRNTRDFHELALTLAGHPITPRRVISFDFRGRGRSAYDPDWSHYNIGTEAGDVIAGLSHLGIERAVFLGASRGGMVTHILAAIAPQLLAGVILNDIGPELAPEGLMEICENLGKRADGAAPEPKNFAEAEALQRAALADAFPALTNADWERSTRAIYAASDGGVRPDHDLNLLKPLEGIDFAQKLPDLWAQFDLFAELPLLLIRGENTRLLAIETVAEMTRRHPALQVINVAGQGHAPLLETGQLPELIAAFAAGIDLRVV</sequence>
<dbReference type="AlphaFoldDB" id="A0A2P7BB89"/>
<dbReference type="RefSeq" id="WP_106664985.1">
    <property type="nucleotide sequence ID" value="NZ_PGGM01000006.1"/>
</dbReference>
<comment type="caution">
    <text evidence="2">The sequence shown here is derived from an EMBL/GenBank/DDBJ whole genome shotgun (WGS) entry which is preliminary data.</text>
</comment>
<dbReference type="SUPFAM" id="SSF53474">
    <property type="entry name" value="alpha/beta-Hydrolases"/>
    <property type="match status" value="1"/>
</dbReference>
<reference evidence="3" key="1">
    <citation type="submission" date="2017-11" db="EMBL/GenBank/DDBJ databases">
        <authorList>
            <person name="Kuznetsova I."/>
            <person name="Sazanova A."/>
            <person name="Chirak E."/>
            <person name="Safronova V."/>
            <person name="Willems A."/>
        </authorList>
    </citation>
    <scope>NUCLEOTIDE SEQUENCE [LARGE SCALE GENOMIC DNA]</scope>
    <source>
        <strain evidence="3">CCBAU 03422</strain>
    </source>
</reference>
<evidence type="ECO:0000259" key="1">
    <source>
        <dbReference type="Pfam" id="PF00561"/>
    </source>
</evidence>